<keyword evidence="2" id="KW-0547">Nucleotide-binding</keyword>
<dbReference type="PANTHER" id="PTHR46743">
    <property type="entry name" value="TEICHOIC ACIDS EXPORT ATP-BINDING PROTEIN TAGH"/>
    <property type="match status" value="1"/>
</dbReference>
<reference evidence="2 3" key="1">
    <citation type="journal article" date="2017" name="ISME J.">
        <title>Energy and carbon metabolisms in a deep terrestrial subsurface fluid microbial community.</title>
        <authorList>
            <person name="Momper L."/>
            <person name="Jungbluth S.P."/>
            <person name="Lee M.D."/>
            <person name="Amend J.P."/>
        </authorList>
    </citation>
    <scope>NUCLEOTIDE SEQUENCE [LARGE SCALE GENOMIC DNA]</scope>
    <source>
        <strain evidence="2">SURF_17</strain>
    </source>
</reference>
<dbReference type="Proteomes" id="UP000285961">
    <property type="component" value="Unassembled WGS sequence"/>
</dbReference>
<dbReference type="SUPFAM" id="SSF52540">
    <property type="entry name" value="P-loop containing nucleoside triphosphate hydrolases"/>
    <property type="match status" value="1"/>
</dbReference>
<gene>
    <name evidence="2" type="ORF">C4532_05245</name>
</gene>
<dbReference type="Pfam" id="PF14524">
    <property type="entry name" value="Wzt_C"/>
    <property type="match status" value="1"/>
</dbReference>
<sequence>SRKEMDAKIDAIRDFAAIGDFFDRPVRMYSSGMQMRLAFAVATSLEPDILVIDEVLAVGDEDFQKKCLKKMRELRDSRVTVLFVSHILPIVRYHCKNAILLHNGNILKYGKSEEAVDAYYKEISFKKVERESEKESDESLLGNNQDTQEAVINGVQFFGVDGKERETFTTREKITARIFYSSHRPLKKPSISFALFDAEDRIISAHTTHFDGYSIDCLDGEGYFDFCVDDLVLLEGHFKVSISISDSEGLQKYDWHQKKYTLKVVNGPEKAFGVVYLPHHWCGPNARVNT</sequence>
<dbReference type="EMBL" id="QZKI01000037">
    <property type="protein sequence ID" value="RJP72837.1"/>
    <property type="molecule type" value="Genomic_DNA"/>
</dbReference>
<evidence type="ECO:0000259" key="1">
    <source>
        <dbReference type="Pfam" id="PF14524"/>
    </source>
</evidence>
<protein>
    <submittedName>
        <fullName evidence="2">ABC transporter ATP-binding protein</fullName>
    </submittedName>
</protein>
<dbReference type="AlphaFoldDB" id="A0A419F372"/>
<feature type="domain" description="Wzt C-terminal" evidence="1">
    <location>
        <begin position="145"/>
        <end position="276"/>
    </location>
</feature>
<accession>A0A419F372</accession>
<dbReference type="Gene3D" id="3.40.50.300">
    <property type="entry name" value="P-loop containing nucleotide triphosphate hydrolases"/>
    <property type="match status" value="1"/>
</dbReference>
<evidence type="ECO:0000313" key="3">
    <source>
        <dbReference type="Proteomes" id="UP000285961"/>
    </source>
</evidence>
<comment type="caution">
    <text evidence="2">The sequence shown here is derived from an EMBL/GenBank/DDBJ whole genome shotgun (WGS) entry which is preliminary data.</text>
</comment>
<keyword evidence="2" id="KW-0067">ATP-binding</keyword>
<dbReference type="InterPro" id="IPR050683">
    <property type="entry name" value="Bact_Polysacc_Export_ATP-bd"/>
</dbReference>
<evidence type="ECO:0000313" key="2">
    <source>
        <dbReference type="EMBL" id="RJP72837.1"/>
    </source>
</evidence>
<dbReference type="GO" id="GO:0005524">
    <property type="term" value="F:ATP binding"/>
    <property type="evidence" value="ECO:0007669"/>
    <property type="project" value="UniProtKB-KW"/>
</dbReference>
<organism evidence="2 3">
    <name type="scientific">Candidatus Abyssobacteria bacterium SURF_17</name>
    <dbReference type="NCBI Taxonomy" id="2093361"/>
    <lineage>
        <taxon>Bacteria</taxon>
        <taxon>Pseudomonadati</taxon>
        <taxon>Candidatus Hydrogenedentota</taxon>
        <taxon>Candidatus Abyssobacteria</taxon>
    </lineage>
</organism>
<dbReference type="PANTHER" id="PTHR46743:SF2">
    <property type="entry name" value="TEICHOIC ACIDS EXPORT ATP-BINDING PROTEIN TAGH"/>
    <property type="match status" value="1"/>
</dbReference>
<dbReference type="InterPro" id="IPR027417">
    <property type="entry name" value="P-loop_NTPase"/>
</dbReference>
<dbReference type="InterPro" id="IPR029439">
    <property type="entry name" value="Wzt_C"/>
</dbReference>
<proteinExistence type="predicted"/>
<name>A0A419F372_9BACT</name>
<dbReference type="Gene3D" id="2.70.50.60">
    <property type="entry name" value="abc- transporter (atp binding component) like domain"/>
    <property type="match status" value="1"/>
</dbReference>
<dbReference type="CDD" id="cd10147">
    <property type="entry name" value="Wzt_C-like"/>
    <property type="match status" value="1"/>
</dbReference>
<feature type="non-terminal residue" evidence="2">
    <location>
        <position position="1"/>
    </location>
</feature>